<dbReference type="PANTHER" id="PTHR33392:SF8">
    <property type="entry name" value="REGULATORY PROTEIN MSRR"/>
    <property type="match status" value="1"/>
</dbReference>
<dbReference type="RefSeq" id="WP_117321600.1">
    <property type="nucleotide sequence ID" value="NZ_QVTD01000003.1"/>
</dbReference>
<evidence type="ECO:0000256" key="6">
    <source>
        <dbReference type="ARBA" id="ARBA00022989"/>
    </source>
</evidence>
<sequence>MSLRAITVLSFFLIVSACGGMPLDDRTKPDENNLKSSRMNPADADSVDGIKPEKIYLLVGIDSRGEPDSRSDAILLARYDRAGNRMKLASIMRDSYVKIPGYNNGYNKINMSYYLGGTKLLKQTIYENFHIKADHVATIDFQGFIQLVDLLAPEGIKANIKPEMIQDMSLEATKGEQVLHGDEILKYVRFRHDSESDFGRVKRQQEVLLQLKDIMYERLYSVDGIFTLPHVIKETFALTDTDMGVKELAELGSIMLFHQIEDVSTLRIPVEGSFLDKSYPHSGAVLQINKEENKRALINFFGE</sequence>
<dbReference type="NCBIfam" id="TIGR00350">
    <property type="entry name" value="lytR_cpsA_psr"/>
    <property type="match status" value="1"/>
</dbReference>
<dbReference type="InterPro" id="IPR050922">
    <property type="entry name" value="LytR/CpsA/Psr_CW_biosynth"/>
</dbReference>
<keyword evidence="12" id="KW-0732">Signal</keyword>
<dbReference type="PROSITE" id="PS51257">
    <property type="entry name" value="PROKAR_LIPOPROTEIN"/>
    <property type="match status" value="1"/>
</dbReference>
<keyword evidence="4" id="KW-0812">Transmembrane</keyword>
<evidence type="ECO:0000313" key="14">
    <source>
        <dbReference type="EMBL" id="RFU65424.1"/>
    </source>
</evidence>
<keyword evidence="6" id="KW-1133">Transmembrane helix</keyword>
<dbReference type="Gene3D" id="3.40.630.190">
    <property type="entry name" value="LCP protein"/>
    <property type="match status" value="1"/>
</dbReference>
<evidence type="ECO:0000313" key="15">
    <source>
        <dbReference type="Proteomes" id="UP000262939"/>
    </source>
</evidence>
<keyword evidence="5" id="KW-0735">Signal-anchor</keyword>
<feature type="domain" description="Cell envelope-related transcriptional attenuator" evidence="13">
    <location>
        <begin position="70"/>
        <end position="212"/>
    </location>
</feature>
<evidence type="ECO:0000256" key="9">
    <source>
        <dbReference type="ARBA" id="ARBA00023163"/>
    </source>
</evidence>
<evidence type="ECO:0000256" key="8">
    <source>
        <dbReference type="ARBA" id="ARBA00023136"/>
    </source>
</evidence>
<dbReference type="GO" id="GO:0071555">
    <property type="term" value="P:cell wall organization"/>
    <property type="evidence" value="ECO:0007669"/>
    <property type="project" value="UniProtKB-KW"/>
</dbReference>
<dbReference type="InterPro" id="IPR004474">
    <property type="entry name" value="LytR_CpsA_psr"/>
</dbReference>
<organism evidence="14 15">
    <name type="scientific">Peribacillus glennii</name>
    <dbReference type="NCBI Taxonomy" id="2303991"/>
    <lineage>
        <taxon>Bacteria</taxon>
        <taxon>Bacillati</taxon>
        <taxon>Bacillota</taxon>
        <taxon>Bacilli</taxon>
        <taxon>Bacillales</taxon>
        <taxon>Bacillaceae</taxon>
        <taxon>Peribacillus</taxon>
    </lineage>
</organism>
<comment type="similarity">
    <text evidence="2">Belongs to the LytR/CpsA/Psr (LCP) family.</text>
</comment>
<keyword evidence="8" id="KW-0472">Membrane</keyword>
<keyword evidence="9" id="KW-0804">Transcription</keyword>
<proteinExistence type="inferred from homology"/>
<feature type="chain" id="PRO_5016664487" description="Regulatory protein MsrR" evidence="12">
    <location>
        <begin position="18"/>
        <end position="303"/>
    </location>
</feature>
<accession>A0A372LHF9</accession>
<comment type="caution">
    <text evidence="14">The sequence shown here is derived from an EMBL/GenBank/DDBJ whole genome shotgun (WGS) entry which is preliminary data.</text>
</comment>
<evidence type="ECO:0000256" key="1">
    <source>
        <dbReference type="ARBA" id="ARBA00004401"/>
    </source>
</evidence>
<keyword evidence="7" id="KW-0805">Transcription regulation</keyword>
<evidence type="ECO:0000259" key="13">
    <source>
        <dbReference type="Pfam" id="PF03816"/>
    </source>
</evidence>
<evidence type="ECO:0000256" key="2">
    <source>
        <dbReference type="ARBA" id="ARBA00006068"/>
    </source>
</evidence>
<comment type="function">
    <text evidence="10">Involved in SarA attenuation. Affects resistance to oxacillin and teicoplanin, as well as the synthesis of virulence factors.</text>
</comment>
<dbReference type="EMBL" id="QVTD01000003">
    <property type="protein sequence ID" value="RFU65424.1"/>
    <property type="molecule type" value="Genomic_DNA"/>
</dbReference>
<dbReference type="Proteomes" id="UP000262939">
    <property type="component" value="Unassembled WGS sequence"/>
</dbReference>
<dbReference type="AlphaFoldDB" id="A0A372LHF9"/>
<name>A0A372LHF9_9BACI</name>
<evidence type="ECO:0000256" key="4">
    <source>
        <dbReference type="ARBA" id="ARBA00022692"/>
    </source>
</evidence>
<dbReference type="PANTHER" id="PTHR33392">
    <property type="entry name" value="POLYISOPRENYL-TEICHOIC ACID--PEPTIDOGLYCAN TEICHOIC ACID TRANSFERASE TAGU"/>
    <property type="match status" value="1"/>
</dbReference>
<dbReference type="GO" id="GO:0005886">
    <property type="term" value="C:plasma membrane"/>
    <property type="evidence" value="ECO:0007669"/>
    <property type="project" value="UniProtKB-SubCell"/>
</dbReference>
<reference evidence="14 15" key="1">
    <citation type="submission" date="2018-08" db="EMBL/GenBank/DDBJ databases">
        <title>Bacillus chawlae sp. nov., Bacillus glennii sp. nov., and Bacillus saganii sp. nov. Isolated from the Vehicle Assembly Building at Kennedy Space Center where the Viking Spacecraft were Assembled.</title>
        <authorList>
            <person name="Seuylemezian A."/>
            <person name="Vaishampayan P."/>
        </authorList>
    </citation>
    <scope>NUCLEOTIDE SEQUENCE [LARGE SCALE GENOMIC DNA]</scope>
    <source>
        <strain evidence="14 15">V44-8</strain>
    </source>
</reference>
<evidence type="ECO:0000256" key="10">
    <source>
        <dbReference type="ARBA" id="ARBA00037178"/>
    </source>
</evidence>
<evidence type="ECO:0000256" key="7">
    <source>
        <dbReference type="ARBA" id="ARBA00023015"/>
    </source>
</evidence>
<evidence type="ECO:0000256" key="3">
    <source>
        <dbReference type="ARBA" id="ARBA00022475"/>
    </source>
</evidence>
<evidence type="ECO:0000256" key="5">
    <source>
        <dbReference type="ARBA" id="ARBA00022968"/>
    </source>
</evidence>
<keyword evidence="15" id="KW-1185">Reference proteome</keyword>
<dbReference type="OrthoDB" id="9782542at2"/>
<protein>
    <recommendedName>
        <fullName evidence="11">Regulatory protein MsrR</fullName>
    </recommendedName>
</protein>
<feature type="signal peptide" evidence="12">
    <location>
        <begin position="1"/>
        <end position="17"/>
    </location>
</feature>
<gene>
    <name evidence="14" type="ORF">D0466_05905</name>
</gene>
<evidence type="ECO:0000256" key="11">
    <source>
        <dbReference type="ARBA" id="ARBA00040752"/>
    </source>
</evidence>
<dbReference type="Pfam" id="PF03816">
    <property type="entry name" value="LytR_cpsA_psr"/>
    <property type="match status" value="1"/>
</dbReference>
<keyword evidence="3" id="KW-1003">Cell membrane</keyword>
<evidence type="ECO:0000256" key="12">
    <source>
        <dbReference type="SAM" id="SignalP"/>
    </source>
</evidence>
<comment type="subcellular location">
    <subcellularLocation>
        <location evidence="1">Cell membrane</location>
        <topology evidence="1">Single-pass type II membrane protein</topology>
    </subcellularLocation>
</comment>